<dbReference type="Proteomes" id="UP001638806">
    <property type="component" value="Unassembled WGS sequence"/>
</dbReference>
<comment type="caution">
    <text evidence="1">The sequence shown here is derived from an EMBL/GenBank/DDBJ whole genome shotgun (WGS) entry which is preliminary data.</text>
</comment>
<accession>A0ACC4E5N9</accession>
<sequence length="122" mass="12788">MGSMPRQSRGLCACLTNGAGRLRVRGAACSRMGDPGGIRYIGRARYRRFGLTEAMLWHMPDASLAISSAIFTLPMHGQTRTPAESGITSVGEAVVGPSCLAAEAADLERGSMLAGLLIHSTP</sequence>
<evidence type="ECO:0000313" key="2">
    <source>
        <dbReference type="Proteomes" id="UP001638806"/>
    </source>
</evidence>
<name>A0ACC4E5N9_PURLI</name>
<evidence type="ECO:0000313" key="1">
    <source>
        <dbReference type="EMBL" id="KAL3963955.1"/>
    </source>
</evidence>
<organism evidence="1 2">
    <name type="scientific">Purpureocillium lilacinum</name>
    <name type="common">Paecilomyces lilacinus</name>
    <dbReference type="NCBI Taxonomy" id="33203"/>
    <lineage>
        <taxon>Eukaryota</taxon>
        <taxon>Fungi</taxon>
        <taxon>Dikarya</taxon>
        <taxon>Ascomycota</taxon>
        <taxon>Pezizomycotina</taxon>
        <taxon>Sordariomycetes</taxon>
        <taxon>Hypocreomycetidae</taxon>
        <taxon>Hypocreales</taxon>
        <taxon>Ophiocordycipitaceae</taxon>
        <taxon>Purpureocillium</taxon>
    </lineage>
</organism>
<protein>
    <submittedName>
        <fullName evidence="1">Uncharacterized protein</fullName>
    </submittedName>
</protein>
<proteinExistence type="predicted"/>
<dbReference type="EMBL" id="JBGNUJ010000002">
    <property type="protein sequence ID" value="KAL3963955.1"/>
    <property type="molecule type" value="Genomic_DNA"/>
</dbReference>
<gene>
    <name evidence="1" type="ORF">ACCO45_000959</name>
</gene>
<reference evidence="1" key="1">
    <citation type="submission" date="2024-12" db="EMBL/GenBank/DDBJ databases">
        <title>Comparative genomics and development of molecular markers within Purpureocillium lilacinum and among Purpureocillium species.</title>
        <authorList>
            <person name="Yeh Z.-Y."/>
            <person name="Ni N.-T."/>
            <person name="Lo P.-H."/>
            <person name="Mushyakhwo K."/>
            <person name="Lin C.-F."/>
            <person name="Nai Y.-S."/>
        </authorList>
    </citation>
    <scope>NUCLEOTIDE SEQUENCE</scope>
    <source>
        <strain evidence="1">NCHU-NPUST-175</strain>
    </source>
</reference>
<keyword evidence="2" id="KW-1185">Reference proteome</keyword>